<dbReference type="PROSITE" id="PS50883">
    <property type="entry name" value="EAL"/>
    <property type="match status" value="1"/>
</dbReference>
<dbReference type="Gene3D" id="2.60.40.2380">
    <property type="match status" value="1"/>
</dbReference>
<feature type="transmembrane region" description="Helical" evidence="1">
    <location>
        <begin position="281"/>
        <end position="300"/>
    </location>
</feature>
<feature type="transmembrane region" description="Helical" evidence="1">
    <location>
        <begin position="332"/>
        <end position="350"/>
    </location>
</feature>
<feature type="transmembrane region" description="Helical" evidence="1">
    <location>
        <begin position="307"/>
        <end position="326"/>
    </location>
</feature>
<accession>A0ABT7H7J4</accession>
<feature type="transmembrane region" description="Helical" evidence="1">
    <location>
        <begin position="214"/>
        <end position="236"/>
    </location>
</feature>
<dbReference type="InterPro" id="IPR029787">
    <property type="entry name" value="Nucleotide_cyclase"/>
</dbReference>
<evidence type="ECO:0000256" key="1">
    <source>
        <dbReference type="SAM" id="Phobius"/>
    </source>
</evidence>
<evidence type="ECO:0000313" key="4">
    <source>
        <dbReference type="EMBL" id="MDK9556314.1"/>
    </source>
</evidence>
<dbReference type="SMART" id="SM00052">
    <property type="entry name" value="EAL"/>
    <property type="match status" value="1"/>
</dbReference>
<comment type="caution">
    <text evidence="4">The sequence shown here is derived from an EMBL/GenBank/DDBJ whole genome shotgun (WGS) entry which is preliminary data.</text>
</comment>
<name>A0ABT7H7J4_9GAMM</name>
<feature type="transmembrane region" description="Helical" evidence="1">
    <location>
        <begin position="393"/>
        <end position="414"/>
    </location>
</feature>
<reference evidence="4 5" key="1">
    <citation type="submission" date="2023-05" db="EMBL/GenBank/DDBJ databases">
        <title>Marinobacter albus sp. nov., a marine bacterium isolated from sand in a coastal intertidal zone of huludao.</title>
        <authorList>
            <person name="Deng T."/>
        </authorList>
    </citation>
    <scope>NUCLEOTIDE SEQUENCE [LARGE SCALE GENOMIC DNA]</scope>
    <source>
        <strain evidence="4 5">M216</strain>
    </source>
</reference>
<sequence>MDSSAGHTEDKDARVQQPRRTRLFLRRWSPFLLLILAFGYGLLATTILNTGLLKPEATSSRPPPIAVESPQTHYLTKSLTEVLDQQRWLDDNWQPIPENRSGLGYFSVPVTFRVTLNNPGDQPLRKWAVVSAPSLDYIQPAVIGEDGSASLLPAMGDLYPFDHRTIALPQWVWPITLPPGSSILLFEVRNAGPTMLPLSILEPDTVISESAGTLAWKASITGLLVFALLFNLSIVVKMKRPGLAWLSVLMFSLVYSQLVMEGFGLWYLWPNLPEMNRLLNITLPLCLIALCQFTPHFMPVPRNAVRILFGISVLAFVHLLAIPLGLPLLGQGSFLLLAMAGGTMILGLVLRQFSSHVYARYYALSILAILAGSLISSLRTIGWVPINSLTDSAFFLGAAAGSLILTSAVGRQMFEERKRRMKSDIRAQQEQRLRTLVEQDYDRLLKTHRITGKPNRAMLEESLDALDSRKQPYTLGLIRLERFNEIEQALGYRTTEELLKSYLRHLNSFLKQLLGDRLVMINGYAIASIDTATHAFALHRDEASGATGEILGELTNWLEENFREGRFAFSWSASVGIAHAPEHGDDVASALSSAGFAALDRRQTLTVYDPAIAEWQYRQQVLMLDVEGALRNGEMWLEYQPKVCIRDKRTESLEALIRWQHPEFGPVPPAHWVPLAEQVGMIHPVTLWVMDRACQDHGQLKDRHGEHVSIAVNVSAKDLSHPDFHEEVIAITRHHGTRPENLILEITETAMMVDATAARTMIRTLSQAGFRIALDDFGTGHSSLGTLATFDLDELKIDRSFLKDILQHPTRQRIFRAALELGDALDLDVVVEGVEDESIAIWLQQFPGLYGQGYYWARPERLAPQPRTLTADR</sequence>
<gene>
    <name evidence="4" type="ORF">QQF73_01655</name>
</gene>
<dbReference type="CDD" id="cd01948">
    <property type="entry name" value="EAL"/>
    <property type="match status" value="1"/>
</dbReference>
<dbReference type="PROSITE" id="PS50887">
    <property type="entry name" value="GGDEF"/>
    <property type="match status" value="1"/>
</dbReference>
<dbReference type="PANTHER" id="PTHR33121:SF79">
    <property type="entry name" value="CYCLIC DI-GMP PHOSPHODIESTERASE PDED-RELATED"/>
    <property type="match status" value="1"/>
</dbReference>
<dbReference type="InterPro" id="IPR000160">
    <property type="entry name" value="GGDEF_dom"/>
</dbReference>
<keyword evidence="1" id="KW-1133">Transmembrane helix</keyword>
<dbReference type="EMBL" id="JASSQD010000001">
    <property type="protein sequence ID" value="MDK9556314.1"/>
    <property type="molecule type" value="Genomic_DNA"/>
</dbReference>
<dbReference type="Gene3D" id="3.30.70.270">
    <property type="match status" value="1"/>
</dbReference>
<evidence type="ECO:0000313" key="5">
    <source>
        <dbReference type="Proteomes" id="UP001223547"/>
    </source>
</evidence>
<dbReference type="Pfam" id="PF00990">
    <property type="entry name" value="GGDEF"/>
    <property type="match status" value="1"/>
</dbReference>
<dbReference type="InterPro" id="IPR035919">
    <property type="entry name" value="EAL_sf"/>
</dbReference>
<protein>
    <submittedName>
        <fullName evidence="4">EAL domain-containing protein</fullName>
    </submittedName>
</protein>
<dbReference type="Pfam" id="PF07695">
    <property type="entry name" value="7TMR-DISM_7TM"/>
    <property type="match status" value="1"/>
</dbReference>
<dbReference type="Pfam" id="PF00563">
    <property type="entry name" value="EAL"/>
    <property type="match status" value="1"/>
</dbReference>
<dbReference type="SMART" id="SM00267">
    <property type="entry name" value="GGDEF"/>
    <property type="match status" value="1"/>
</dbReference>
<dbReference type="RefSeq" id="WP_285367016.1">
    <property type="nucleotide sequence ID" value="NZ_JASSQD010000001.1"/>
</dbReference>
<organism evidence="4 5">
    <name type="scientific">Marinobacter albus</name>
    <dbReference type="NCBI Taxonomy" id="3030833"/>
    <lineage>
        <taxon>Bacteria</taxon>
        <taxon>Pseudomonadati</taxon>
        <taxon>Pseudomonadota</taxon>
        <taxon>Gammaproteobacteria</taxon>
        <taxon>Pseudomonadales</taxon>
        <taxon>Marinobacteraceae</taxon>
        <taxon>Marinobacter</taxon>
    </lineage>
</organism>
<keyword evidence="5" id="KW-1185">Reference proteome</keyword>
<keyword evidence="1" id="KW-0472">Membrane</keyword>
<dbReference type="Pfam" id="PF07696">
    <property type="entry name" value="7TMR-DISMED2"/>
    <property type="match status" value="1"/>
</dbReference>
<dbReference type="InterPro" id="IPR011623">
    <property type="entry name" value="7TMR_DISM_rcpt_extracell_dom1"/>
</dbReference>
<feature type="domain" description="GGDEF" evidence="3">
    <location>
        <begin position="471"/>
        <end position="610"/>
    </location>
</feature>
<proteinExistence type="predicted"/>
<dbReference type="Gene3D" id="3.20.20.450">
    <property type="entry name" value="EAL domain"/>
    <property type="match status" value="1"/>
</dbReference>
<dbReference type="SUPFAM" id="SSF55073">
    <property type="entry name" value="Nucleotide cyclase"/>
    <property type="match status" value="1"/>
</dbReference>
<evidence type="ECO:0000259" key="2">
    <source>
        <dbReference type="PROSITE" id="PS50883"/>
    </source>
</evidence>
<evidence type="ECO:0000259" key="3">
    <source>
        <dbReference type="PROSITE" id="PS50887"/>
    </source>
</evidence>
<feature type="domain" description="EAL" evidence="2">
    <location>
        <begin position="619"/>
        <end position="873"/>
    </location>
</feature>
<dbReference type="PANTHER" id="PTHR33121">
    <property type="entry name" value="CYCLIC DI-GMP PHOSPHODIESTERASE PDEF"/>
    <property type="match status" value="1"/>
</dbReference>
<dbReference type="InterPro" id="IPR050706">
    <property type="entry name" value="Cyclic-di-GMP_PDE-like"/>
</dbReference>
<feature type="transmembrane region" description="Helical" evidence="1">
    <location>
        <begin position="362"/>
        <end position="381"/>
    </location>
</feature>
<dbReference type="InterPro" id="IPR001633">
    <property type="entry name" value="EAL_dom"/>
</dbReference>
<dbReference type="SUPFAM" id="SSF141868">
    <property type="entry name" value="EAL domain-like"/>
    <property type="match status" value="1"/>
</dbReference>
<keyword evidence="1" id="KW-0812">Transmembrane</keyword>
<dbReference type="InterPro" id="IPR011622">
    <property type="entry name" value="7TMR_DISM_rcpt_extracell_dom2"/>
</dbReference>
<feature type="transmembrane region" description="Helical" evidence="1">
    <location>
        <begin position="243"/>
        <end position="269"/>
    </location>
</feature>
<dbReference type="InterPro" id="IPR043128">
    <property type="entry name" value="Rev_trsase/Diguanyl_cyclase"/>
</dbReference>
<feature type="transmembrane region" description="Helical" evidence="1">
    <location>
        <begin position="31"/>
        <end position="53"/>
    </location>
</feature>
<dbReference type="Proteomes" id="UP001223547">
    <property type="component" value="Unassembled WGS sequence"/>
</dbReference>